<dbReference type="Proteomes" id="UP000469452">
    <property type="component" value="Unassembled WGS sequence"/>
</dbReference>
<feature type="domain" description="Tc1-like transposase DDE" evidence="1">
    <location>
        <begin position="38"/>
        <end position="114"/>
    </location>
</feature>
<dbReference type="EMBL" id="VJMI01019455">
    <property type="protein sequence ID" value="KAF0707313.1"/>
    <property type="molecule type" value="Genomic_DNA"/>
</dbReference>
<dbReference type="GO" id="GO:0003676">
    <property type="term" value="F:nucleic acid binding"/>
    <property type="evidence" value="ECO:0007669"/>
    <property type="project" value="InterPro"/>
</dbReference>
<comment type="caution">
    <text evidence="2">The sequence shown here is derived from an EMBL/GenBank/DDBJ whole genome shotgun (WGS) entry which is preliminary data.</text>
</comment>
<dbReference type="AlphaFoldDB" id="A0A6A4Z2Z1"/>
<sequence>MVWGAVSFYNKTKLAFLDGRQDSLKYQDTLRTYLLSAMQELNELTPSGPAVFQQDNASIHRSRSTMAWLESMPWSTMPWPAKSPDLNPIENVWGVLARKVYANGRQFDNKAQLKAQILQSWAEIDQEYLSTLVEGMPTRMAQVILCRGQSIDK</sequence>
<gene>
    <name evidence="2" type="ORF">AaE_013670</name>
</gene>
<reference evidence="2 3" key="1">
    <citation type="submission" date="2019-06" db="EMBL/GenBank/DDBJ databases">
        <title>Genomics analysis of Aphanomyces spp. identifies a new class of oomycete effector associated with host adaptation.</title>
        <authorList>
            <person name="Gaulin E."/>
        </authorList>
    </citation>
    <scope>NUCLEOTIDE SEQUENCE [LARGE SCALE GENOMIC DNA]</scope>
    <source>
        <strain evidence="2 3">E</strain>
    </source>
</reference>
<protein>
    <recommendedName>
        <fullName evidence="1">Tc1-like transposase DDE domain-containing protein</fullName>
    </recommendedName>
</protein>
<dbReference type="InterPro" id="IPR036397">
    <property type="entry name" value="RNaseH_sf"/>
</dbReference>
<proteinExistence type="predicted"/>
<dbReference type="InterPro" id="IPR052338">
    <property type="entry name" value="Transposase_5"/>
</dbReference>
<dbReference type="VEuPathDB" id="FungiDB:H257_02254"/>
<dbReference type="PANTHER" id="PTHR23022:SF129">
    <property type="entry name" value="TRANSPOSABLE ELEMENT TC3 TRANSPOSASE"/>
    <property type="match status" value="1"/>
</dbReference>
<evidence type="ECO:0000313" key="2">
    <source>
        <dbReference type="EMBL" id="KAF0707313.1"/>
    </source>
</evidence>
<dbReference type="PANTHER" id="PTHR23022">
    <property type="entry name" value="TRANSPOSABLE ELEMENT-RELATED"/>
    <property type="match status" value="1"/>
</dbReference>
<dbReference type="InterPro" id="IPR038717">
    <property type="entry name" value="Tc1-like_DDE_dom"/>
</dbReference>
<dbReference type="Pfam" id="PF13358">
    <property type="entry name" value="DDE_3"/>
    <property type="match status" value="1"/>
</dbReference>
<evidence type="ECO:0000259" key="1">
    <source>
        <dbReference type="Pfam" id="PF13358"/>
    </source>
</evidence>
<evidence type="ECO:0000313" key="3">
    <source>
        <dbReference type="Proteomes" id="UP000469452"/>
    </source>
</evidence>
<organism evidence="2 3">
    <name type="scientific">Aphanomyces astaci</name>
    <name type="common">Crayfish plague agent</name>
    <dbReference type="NCBI Taxonomy" id="112090"/>
    <lineage>
        <taxon>Eukaryota</taxon>
        <taxon>Sar</taxon>
        <taxon>Stramenopiles</taxon>
        <taxon>Oomycota</taxon>
        <taxon>Saprolegniomycetes</taxon>
        <taxon>Saprolegniales</taxon>
        <taxon>Verrucalvaceae</taxon>
        <taxon>Aphanomyces</taxon>
    </lineage>
</organism>
<dbReference type="Gene3D" id="3.30.420.10">
    <property type="entry name" value="Ribonuclease H-like superfamily/Ribonuclease H"/>
    <property type="match status" value="1"/>
</dbReference>
<accession>A0A6A4Z2Z1</accession>
<name>A0A6A4Z2Z1_APHAT</name>